<dbReference type="EMBL" id="JAUCMX010000001">
    <property type="protein sequence ID" value="KAK3557172.1"/>
    <property type="molecule type" value="Genomic_DNA"/>
</dbReference>
<protein>
    <submittedName>
        <fullName evidence="1">Uncharacterized protein</fullName>
    </submittedName>
</protein>
<name>A0AAE0RKF1_9TELE</name>
<proteinExistence type="predicted"/>
<keyword evidence="2" id="KW-1185">Reference proteome</keyword>
<sequence>MFGQGELVKEYNFTFNPRGRDEMAQQRGKRCQTKTIPIQTYQSSWAHTGHKGRLDTSDFVPAVFSSSTIRTIIDNTNANAAKRLQARKKNFWKPLTE</sequence>
<dbReference type="Proteomes" id="UP001274896">
    <property type="component" value="Unassembled WGS sequence"/>
</dbReference>
<reference evidence="1" key="1">
    <citation type="submission" date="2023-06" db="EMBL/GenBank/DDBJ databases">
        <title>Male Hemibagrus guttatus genome.</title>
        <authorList>
            <person name="Bian C."/>
        </authorList>
    </citation>
    <scope>NUCLEOTIDE SEQUENCE</scope>
    <source>
        <strain evidence="1">Male_cb2023</strain>
        <tissue evidence="1">Muscle</tissue>
    </source>
</reference>
<accession>A0AAE0RKF1</accession>
<comment type="caution">
    <text evidence="1">The sequence shown here is derived from an EMBL/GenBank/DDBJ whole genome shotgun (WGS) entry which is preliminary data.</text>
</comment>
<dbReference type="AlphaFoldDB" id="A0AAE0RKF1"/>
<evidence type="ECO:0000313" key="2">
    <source>
        <dbReference type="Proteomes" id="UP001274896"/>
    </source>
</evidence>
<organism evidence="1 2">
    <name type="scientific">Hemibagrus guttatus</name>
    <dbReference type="NCBI Taxonomy" id="175788"/>
    <lineage>
        <taxon>Eukaryota</taxon>
        <taxon>Metazoa</taxon>
        <taxon>Chordata</taxon>
        <taxon>Craniata</taxon>
        <taxon>Vertebrata</taxon>
        <taxon>Euteleostomi</taxon>
        <taxon>Actinopterygii</taxon>
        <taxon>Neopterygii</taxon>
        <taxon>Teleostei</taxon>
        <taxon>Ostariophysi</taxon>
        <taxon>Siluriformes</taxon>
        <taxon>Bagridae</taxon>
        <taxon>Hemibagrus</taxon>
    </lineage>
</organism>
<evidence type="ECO:0000313" key="1">
    <source>
        <dbReference type="EMBL" id="KAK3557172.1"/>
    </source>
</evidence>
<gene>
    <name evidence="1" type="ORF">QTP70_024699</name>
</gene>